<evidence type="ECO:0008006" key="2">
    <source>
        <dbReference type="Google" id="ProtNLM"/>
    </source>
</evidence>
<name>A0A5B7BU05_DAVIN</name>
<dbReference type="EMBL" id="GHES01041770">
    <property type="protein sequence ID" value="MPA72329.1"/>
    <property type="molecule type" value="Transcribed_RNA"/>
</dbReference>
<dbReference type="AlphaFoldDB" id="A0A5B7BU05"/>
<dbReference type="Pfam" id="PF25284">
    <property type="entry name" value="DUF7874"/>
    <property type="match status" value="1"/>
</dbReference>
<sequence length="166" mass="18512">MGMFMSFMGKGVPLQSTQMLSLVMGTLNTQFIEKDIKTFEDFHNAILDIFNTVNAALPGKHYDVPPRKEIKVRFEKWKEAEEPARKKIFVEFMKNSLNLSKLDDSTMITGLVTPPAAMAVKRAGESVPQLRLIKVIPDVIFVPSATILALVSVKLSRKIFLGNVAS</sequence>
<reference evidence="1" key="1">
    <citation type="submission" date="2019-08" db="EMBL/GenBank/DDBJ databases">
        <title>Reference gene set and small RNA set construction with multiple tissues from Davidia involucrata Baill.</title>
        <authorList>
            <person name="Yang H."/>
            <person name="Zhou C."/>
            <person name="Li G."/>
            <person name="Wang J."/>
            <person name="Gao P."/>
            <person name="Wang M."/>
            <person name="Wang R."/>
            <person name="Zhao Y."/>
        </authorList>
    </citation>
    <scope>NUCLEOTIDE SEQUENCE</scope>
    <source>
        <tissue evidence="1">Mixed with DoveR01_LX</tissue>
    </source>
</reference>
<organism evidence="1">
    <name type="scientific">Davidia involucrata</name>
    <name type="common">Dove tree</name>
    <dbReference type="NCBI Taxonomy" id="16924"/>
    <lineage>
        <taxon>Eukaryota</taxon>
        <taxon>Viridiplantae</taxon>
        <taxon>Streptophyta</taxon>
        <taxon>Embryophyta</taxon>
        <taxon>Tracheophyta</taxon>
        <taxon>Spermatophyta</taxon>
        <taxon>Magnoliopsida</taxon>
        <taxon>eudicotyledons</taxon>
        <taxon>Gunneridae</taxon>
        <taxon>Pentapetalae</taxon>
        <taxon>asterids</taxon>
        <taxon>Cornales</taxon>
        <taxon>Nyssaceae</taxon>
        <taxon>Davidia</taxon>
    </lineage>
</organism>
<evidence type="ECO:0000313" key="1">
    <source>
        <dbReference type="EMBL" id="MPA72329.1"/>
    </source>
</evidence>
<dbReference type="PANTHER" id="PTHR37754:SF1">
    <property type="entry name" value="CALCIUM ION-BINDING PROTEIN"/>
    <property type="match status" value="1"/>
</dbReference>
<dbReference type="InterPro" id="IPR057196">
    <property type="entry name" value="DUF7874"/>
</dbReference>
<accession>A0A5B7BU05</accession>
<gene>
    <name evidence="1" type="ORF">Din_041770</name>
</gene>
<proteinExistence type="predicted"/>
<protein>
    <recommendedName>
        <fullName evidence="2">Calcium ion-binding protein</fullName>
    </recommendedName>
</protein>
<dbReference type="PANTHER" id="PTHR37754">
    <property type="entry name" value="CALCIUM ION-BINDING PROTEIN"/>
    <property type="match status" value="1"/>
</dbReference>